<dbReference type="RefSeq" id="YP_010755194.1">
    <property type="nucleotide sequence ID" value="NC_073468.1"/>
</dbReference>
<proteinExistence type="predicted"/>
<sequence length="154" mass="17354">MTTNDEDLLNRYEAAIRPHLELAKKAYGSRDTQSPQHDASREYTRLLKEFHKAGGSLLKLAERLGVSYAGLNRRVRTAEIKPSSGRPRKKFPQEVYDAAVADILSAKSQGTEQYHKCLEKHYDAGLSLTKIARDMGLSSAMPLYYGVNRRKGKK</sequence>
<keyword evidence="2" id="KW-1185">Reference proteome</keyword>
<dbReference type="EMBL" id="OK040790">
    <property type="protein sequence ID" value="UDL15954.1"/>
    <property type="molecule type" value="Genomic_DNA"/>
</dbReference>
<gene>
    <name evidence="1" type="primary">204</name>
    <name evidence="1" type="ORF">SEA_PUMPERNICKEL_204</name>
</gene>
<protein>
    <submittedName>
        <fullName evidence="1">Helix-turn-helix DNA binding domain protein</fullName>
    </submittedName>
</protein>
<organism evidence="1 2">
    <name type="scientific">Microbacterium phage Pumpernickel</name>
    <dbReference type="NCBI Taxonomy" id="2885983"/>
    <lineage>
        <taxon>Viruses</taxon>
        <taxon>Duplodnaviria</taxon>
        <taxon>Heunggongvirae</taxon>
        <taxon>Uroviricota</taxon>
        <taxon>Caudoviricetes</taxon>
        <taxon>Pumpernickelvirus</taxon>
        <taxon>Pumpernickelvirus pumpernickel</taxon>
    </lineage>
</organism>
<dbReference type="Proteomes" id="UP000827768">
    <property type="component" value="Segment"/>
</dbReference>
<name>A0AAE8Y775_9CAUD</name>
<accession>A0AAE8Y775</accession>
<reference evidence="1" key="1">
    <citation type="submission" date="2021-09" db="EMBL/GenBank/DDBJ databases">
        <authorList>
            <person name="Andersen S.H."/>
            <person name="Beall E.A."/>
            <person name="Cappelle B."/>
            <person name="Falteisek K.J."/>
            <person name="Fenske B.A."/>
            <person name="Gansluckner N.W."/>
            <person name="Gilbertson S.M."/>
            <person name="Krings K.J."/>
            <person name="Mobeck M."/>
            <person name="Odeku J.O."/>
            <person name="Poncelet M.E."/>
            <person name="Rohr J.R."/>
            <person name="Rolands L."/>
            <person name="Whipple C.D."/>
            <person name="Whipple E.M."/>
            <person name="Spring A.M."/>
            <person name="Klyczek K."/>
            <person name="Garlena R.A."/>
            <person name="Russell D.A."/>
            <person name="Pope W.H."/>
            <person name="Jacobs-Sera D."/>
            <person name="Hatfull G.F."/>
        </authorList>
    </citation>
    <scope>NUCLEOTIDE SEQUENCE</scope>
</reference>
<dbReference type="KEGG" id="vg:80019845"/>
<evidence type="ECO:0000313" key="2">
    <source>
        <dbReference type="Proteomes" id="UP000827768"/>
    </source>
</evidence>
<dbReference type="GeneID" id="80019845"/>
<evidence type="ECO:0000313" key="1">
    <source>
        <dbReference type="EMBL" id="UDL15954.1"/>
    </source>
</evidence>